<dbReference type="AlphaFoldDB" id="A0A8T1B262"/>
<gene>
    <name evidence="1" type="ORF">PC117_g24169</name>
</gene>
<organism evidence="1 2">
    <name type="scientific">Phytophthora cactorum</name>
    <dbReference type="NCBI Taxonomy" id="29920"/>
    <lineage>
        <taxon>Eukaryota</taxon>
        <taxon>Sar</taxon>
        <taxon>Stramenopiles</taxon>
        <taxon>Oomycota</taxon>
        <taxon>Peronosporomycetes</taxon>
        <taxon>Peronosporales</taxon>
        <taxon>Peronosporaceae</taxon>
        <taxon>Phytophthora</taxon>
    </lineage>
</organism>
<sequence>MLKTVEFPARIARLDAALAEVDGDDFTHLEVVGVGRLE</sequence>
<dbReference type="EMBL" id="RCMK01001571">
    <property type="protein sequence ID" value="KAG2891774.1"/>
    <property type="molecule type" value="Genomic_DNA"/>
</dbReference>
<protein>
    <submittedName>
        <fullName evidence="1">Uncharacterized protein</fullName>
    </submittedName>
</protein>
<comment type="caution">
    <text evidence="1">The sequence shown here is derived from an EMBL/GenBank/DDBJ whole genome shotgun (WGS) entry which is preliminary data.</text>
</comment>
<evidence type="ECO:0000313" key="1">
    <source>
        <dbReference type="EMBL" id="KAG2891774.1"/>
    </source>
</evidence>
<name>A0A8T1B262_9STRA</name>
<reference evidence="1" key="1">
    <citation type="submission" date="2018-10" db="EMBL/GenBank/DDBJ databases">
        <title>Effector identification in a new, highly contiguous assembly of the strawberry crown rot pathogen Phytophthora cactorum.</title>
        <authorList>
            <person name="Armitage A.D."/>
            <person name="Nellist C.F."/>
            <person name="Bates H."/>
            <person name="Vickerstaff R.J."/>
            <person name="Harrison R.J."/>
        </authorList>
    </citation>
    <scope>NUCLEOTIDE SEQUENCE</scope>
    <source>
        <strain evidence="1">4040</strain>
    </source>
</reference>
<dbReference type="Proteomes" id="UP000736787">
    <property type="component" value="Unassembled WGS sequence"/>
</dbReference>
<evidence type="ECO:0000313" key="2">
    <source>
        <dbReference type="Proteomes" id="UP000736787"/>
    </source>
</evidence>
<accession>A0A8T1B262</accession>
<proteinExistence type="predicted"/>